<dbReference type="EMBL" id="FUYS01000004">
    <property type="protein sequence ID" value="SKB58483.1"/>
    <property type="molecule type" value="Genomic_DNA"/>
</dbReference>
<keyword evidence="3" id="KW-1185">Reference proteome</keyword>
<protein>
    <recommendedName>
        <fullName evidence="4">Outer membrane protein beta-barrel domain-containing protein</fullName>
    </recommendedName>
</protein>
<proteinExistence type="predicted"/>
<name>A0A1T5CGM2_9SPHI</name>
<dbReference type="Proteomes" id="UP000190541">
    <property type="component" value="Unassembled WGS sequence"/>
</dbReference>
<keyword evidence="1" id="KW-0732">Signal</keyword>
<feature type="signal peptide" evidence="1">
    <location>
        <begin position="1"/>
        <end position="22"/>
    </location>
</feature>
<reference evidence="2 3" key="1">
    <citation type="submission" date="2017-02" db="EMBL/GenBank/DDBJ databases">
        <authorList>
            <person name="Peterson S.W."/>
        </authorList>
    </citation>
    <scope>NUCLEOTIDE SEQUENCE [LARGE SCALE GENOMIC DNA]</scope>
    <source>
        <strain evidence="2 3">DSM 22899</strain>
    </source>
</reference>
<evidence type="ECO:0000256" key="1">
    <source>
        <dbReference type="SAM" id="SignalP"/>
    </source>
</evidence>
<evidence type="ECO:0000313" key="3">
    <source>
        <dbReference type="Proteomes" id="UP000190541"/>
    </source>
</evidence>
<accession>A0A1T5CGM2</accession>
<organism evidence="2 3">
    <name type="scientific">Parapedobacter luteus</name>
    <dbReference type="NCBI Taxonomy" id="623280"/>
    <lineage>
        <taxon>Bacteria</taxon>
        <taxon>Pseudomonadati</taxon>
        <taxon>Bacteroidota</taxon>
        <taxon>Sphingobacteriia</taxon>
        <taxon>Sphingobacteriales</taxon>
        <taxon>Sphingobacteriaceae</taxon>
        <taxon>Parapedobacter</taxon>
    </lineage>
</organism>
<dbReference type="RefSeq" id="WP_079716890.1">
    <property type="nucleotide sequence ID" value="NZ_FUYS01000004.1"/>
</dbReference>
<feature type="chain" id="PRO_5012843506" description="Outer membrane protein beta-barrel domain-containing protein" evidence="1">
    <location>
        <begin position="23"/>
        <end position="186"/>
    </location>
</feature>
<dbReference type="OrthoDB" id="791876at2"/>
<dbReference type="STRING" id="623280.SAMN05660226_02208"/>
<dbReference type="AlphaFoldDB" id="A0A1T5CGM2"/>
<sequence length="186" mass="20343">MKNRCFFAAIGLLIGFCFHAQAQQRGTYTLLQAGGLFGLSTTSDQSPMHGYQFQFSFGRNFYDDVYVGLGIGTDVYRGRTTLADGTRSTRRVNTLPIFADVRLPLAQLSPLGTVGVLANVGYAPSIGSDYFKGFVGKVGVTYGHLLMEGSDLLFSAGYGFQQFDTRFLGNTFSQHNVFLTVGLFIH</sequence>
<gene>
    <name evidence="2" type="ORF">SAMN05660226_02208</name>
</gene>
<evidence type="ECO:0008006" key="4">
    <source>
        <dbReference type="Google" id="ProtNLM"/>
    </source>
</evidence>
<evidence type="ECO:0000313" key="2">
    <source>
        <dbReference type="EMBL" id="SKB58483.1"/>
    </source>
</evidence>